<comment type="similarity">
    <text evidence="2 11">Belongs to the CarA family.</text>
</comment>
<comment type="subunit">
    <text evidence="11">Composed of two chains; the small (or glutamine) chain promotes the hydrolysis of glutamine to ammonia, which is used by the large (or ammonia) chain to synthesize carbamoyl phosphate. Tetramer of heterodimers (alpha,beta)4.</text>
</comment>
<evidence type="ECO:0000256" key="1">
    <source>
        <dbReference type="ARBA" id="ARBA00005077"/>
    </source>
</evidence>
<dbReference type="PRINTS" id="PR00099">
    <property type="entry name" value="CPSGATASE"/>
</dbReference>
<dbReference type="HAMAP" id="MF_01209">
    <property type="entry name" value="CPSase_S_chain"/>
    <property type="match status" value="1"/>
</dbReference>
<dbReference type="Pfam" id="PF00117">
    <property type="entry name" value="GATase"/>
    <property type="match status" value="1"/>
</dbReference>
<feature type="binding site" evidence="11">
    <location>
        <position position="294"/>
    </location>
    <ligand>
        <name>L-glutamine</name>
        <dbReference type="ChEBI" id="CHEBI:58359"/>
    </ligand>
</feature>
<evidence type="ECO:0000313" key="13">
    <source>
        <dbReference type="EMBL" id="HII70349.1"/>
    </source>
</evidence>
<dbReference type="Proteomes" id="UP000619545">
    <property type="component" value="Unassembled WGS sequence"/>
</dbReference>
<feature type="active site" description="Nucleophile" evidence="11">
    <location>
        <position position="252"/>
    </location>
</feature>
<dbReference type="InterPro" id="IPR050472">
    <property type="entry name" value="Anth_synth/Amidotransfase"/>
</dbReference>
<keyword evidence="8 11" id="KW-0315">Glutamine amidotransferase</keyword>
<dbReference type="CDD" id="cd01744">
    <property type="entry name" value="GATase1_CPSase"/>
    <property type="match status" value="1"/>
</dbReference>
<dbReference type="PANTHER" id="PTHR43418:SF7">
    <property type="entry name" value="CARBAMOYL-PHOSPHATE SYNTHASE SMALL CHAIN"/>
    <property type="match status" value="1"/>
</dbReference>
<feature type="active site" evidence="11">
    <location>
        <position position="337"/>
    </location>
</feature>
<dbReference type="UniPathway" id="UPA00068">
    <property type="reaction ID" value="UER00171"/>
</dbReference>
<dbReference type="GO" id="GO:0006526">
    <property type="term" value="P:L-arginine biosynthetic process"/>
    <property type="evidence" value="ECO:0007669"/>
    <property type="project" value="UniProtKB-UniRule"/>
</dbReference>
<dbReference type="NCBIfam" id="TIGR01368">
    <property type="entry name" value="CPSaseIIsmall"/>
    <property type="match status" value="1"/>
</dbReference>
<comment type="function">
    <text evidence="11">Small subunit of the glutamine-dependent carbamoyl phosphate synthetase (CPSase). CPSase catalyzes the formation of carbamoyl phosphate from the ammonia moiety of glutamine, carbonate, and phosphate donated by ATP, constituting the first step of 2 biosynthetic pathways, one leading to arginine and/or urea and the other to pyrimidine nucleotides. The small subunit (glutamine amidotransferase) binds and cleaves glutamine to supply the large subunit with the substrate ammonia.</text>
</comment>
<reference evidence="13" key="1">
    <citation type="journal article" date="2020" name="bioRxiv">
        <title>A rank-normalized archaeal taxonomy based on genome phylogeny resolves widespread incomplete and uneven classifications.</title>
        <authorList>
            <person name="Rinke C."/>
            <person name="Chuvochina M."/>
            <person name="Mussig A.J."/>
            <person name="Chaumeil P.-A."/>
            <person name="Waite D.W."/>
            <person name="Whitman W.B."/>
            <person name="Parks D.H."/>
            <person name="Hugenholtz P."/>
        </authorList>
    </citation>
    <scope>NUCLEOTIDE SEQUENCE</scope>
    <source>
        <strain evidence="13">UBA8853</strain>
    </source>
</reference>
<dbReference type="InterPro" id="IPR017926">
    <property type="entry name" value="GATASE"/>
</dbReference>
<evidence type="ECO:0000256" key="8">
    <source>
        <dbReference type="ARBA" id="ARBA00022962"/>
    </source>
</evidence>
<feature type="binding site" evidence="11">
    <location>
        <position position="225"/>
    </location>
    <ligand>
        <name>L-glutamine</name>
        <dbReference type="ChEBI" id="CHEBI:58359"/>
    </ligand>
</feature>
<dbReference type="GO" id="GO:0044205">
    <property type="term" value="P:'de novo' UMP biosynthetic process"/>
    <property type="evidence" value="ECO:0007669"/>
    <property type="project" value="UniProtKB-UniRule"/>
</dbReference>
<feature type="binding site" evidence="11">
    <location>
        <position position="297"/>
    </location>
    <ligand>
        <name>L-glutamine</name>
        <dbReference type="ChEBI" id="CHEBI:58359"/>
    </ligand>
</feature>
<dbReference type="InterPro" id="IPR006274">
    <property type="entry name" value="CarbamoylP_synth_ssu"/>
</dbReference>
<evidence type="ECO:0000256" key="4">
    <source>
        <dbReference type="ARBA" id="ARBA00022598"/>
    </source>
</evidence>
<gene>
    <name evidence="11 13" type="primary">carA</name>
    <name evidence="13" type="ORF">HA336_03860</name>
</gene>
<feature type="binding site" evidence="11">
    <location>
        <position position="45"/>
    </location>
    <ligand>
        <name>L-glutamine</name>
        <dbReference type="ChEBI" id="CHEBI:58359"/>
    </ligand>
</feature>
<dbReference type="PRINTS" id="PR00096">
    <property type="entry name" value="GATASE"/>
</dbReference>
<feature type="region of interest" description="CPSase" evidence="11">
    <location>
        <begin position="1"/>
        <end position="176"/>
    </location>
</feature>
<evidence type="ECO:0000256" key="11">
    <source>
        <dbReference type="HAMAP-Rule" id="MF_01209"/>
    </source>
</evidence>
<dbReference type="SMR" id="A0A832TGG8"/>
<keyword evidence="7 11" id="KW-0067">ATP-binding</keyword>
<protein>
    <recommendedName>
        <fullName evidence="11">Carbamoyl phosphate synthase small chain</fullName>
        <ecNumber evidence="11">6.3.5.5</ecNumber>
    </recommendedName>
    <alternativeName>
        <fullName evidence="11">Carbamoyl phosphate synthetase glutamine chain</fullName>
    </alternativeName>
</protein>
<dbReference type="InterPro" id="IPR002474">
    <property type="entry name" value="CarbamoylP_synth_ssu_N"/>
</dbReference>
<keyword evidence="4 11" id="KW-0436">Ligase</keyword>
<feature type="binding site" evidence="11">
    <location>
        <position position="256"/>
    </location>
    <ligand>
        <name>L-glutamine</name>
        <dbReference type="ChEBI" id="CHEBI:58359"/>
    </ligand>
</feature>
<dbReference type="PANTHER" id="PTHR43418">
    <property type="entry name" value="MULTIFUNCTIONAL TRYPTOPHAN BIOSYNTHESIS PROTEIN-RELATED"/>
    <property type="match status" value="1"/>
</dbReference>
<dbReference type="OMA" id="CFSVQYH"/>
<feature type="binding site" evidence="11">
    <location>
        <position position="253"/>
    </location>
    <ligand>
        <name>L-glutamine</name>
        <dbReference type="ChEBI" id="CHEBI:58359"/>
    </ligand>
</feature>
<dbReference type="PROSITE" id="PS51273">
    <property type="entry name" value="GATASE_TYPE_1"/>
    <property type="match status" value="1"/>
</dbReference>
<dbReference type="UniPathway" id="UPA00070">
    <property type="reaction ID" value="UER00115"/>
</dbReference>
<dbReference type="InterPro" id="IPR036480">
    <property type="entry name" value="CarbP_synth_ssu_N_sf"/>
</dbReference>
<keyword evidence="9 11" id="KW-0665">Pyrimidine biosynthesis</keyword>
<dbReference type="AlphaFoldDB" id="A0A832TGG8"/>
<dbReference type="InterPro" id="IPR029062">
    <property type="entry name" value="Class_I_gatase-like"/>
</dbReference>
<dbReference type="Pfam" id="PF00988">
    <property type="entry name" value="CPSase_sm_chain"/>
    <property type="match status" value="1"/>
</dbReference>
<dbReference type="GO" id="GO:0005524">
    <property type="term" value="F:ATP binding"/>
    <property type="evidence" value="ECO:0007669"/>
    <property type="project" value="UniProtKB-UniRule"/>
</dbReference>
<feature type="binding site" evidence="11">
    <location>
        <position position="296"/>
    </location>
    <ligand>
        <name>L-glutamine</name>
        <dbReference type="ChEBI" id="CHEBI:58359"/>
    </ligand>
</feature>
<comment type="catalytic activity">
    <reaction evidence="11">
        <text>L-glutamine + H2O = L-glutamate + NH4(+)</text>
        <dbReference type="Rhea" id="RHEA:15889"/>
        <dbReference type="ChEBI" id="CHEBI:15377"/>
        <dbReference type="ChEBI" id="CHEBI:28938"/>
        <dbReference type="ChEBI" id="CHEBI:29985"/>
        <dbReference type="ChEBI" id="CHEBI:58359"/>
    </reaction>
</comment>
<name>A0A832TGG8_9EURY</name>
<dbReference type="GeneID" id="1477794"/>
<dbReference type="GO" id="GO:0006541">
    <property type="term" value="P:glutamine metabolic process"/>
    <property type="evidence" value="ECO:0007669"/>
    <property type="project" value="InterPro"/>
</dbReference>
<keyword evidence="3 11" id="KW-0055">Arginine biosynthesis</keyword>
<feature type="active site" evidence="11">
    <location>
        <position position="339"/>
    </location>
</feature>
<comment type="pathway">
    <text evidence="1 11">Amino-acid biosynthesis; L-arginine biosynthesis; carbamoyl phosphate from bicarbonate: step 1/1.</text>
</comment>
<sequence length="361" mass="39998">MRAALALEDGTIVHGELFGSPREAEGEVVFNTSHTGFQEALTDPSYRGQILIMTFPMQGNYGILPEVGESDRVQVEGFVVRYLHDGPIHPRAEITLDEFLQDHGVPGIAGVDTRMLTRKIRTEGAMRGVLVPYEPDDQPSDEELLERVREVPHISEMDLVPQVSVREEYRFSDGKPEIVVIDCGVKRSILRELAKRGAGVTVVPYDTSAQEIMDIDPDGVVVSNGPGDPKRVRETVETVRELIGQVPLMGICLGNQILGLAEGGDTFKLKFGHRGANQPVKDLDKDRVYITSQNHGFALDPDSLRDTPLRVRWVNVNDGTVEGVVHTDAPAFSVQFHPEAGPGPWDTKWVFDEFLAMCREH</sequence>
<evidence type="ECO:0000256" key="9">
    <source>
        <dbReference type="ARBA" id="ARBA00022975"/>
    </source>
</evidence>
<organism evidence="13 14">
    <name type="scientific">Methanopyrus kandleri</name>
    <dbReference type="NCBI Taxonomy" id="2320"/>
    <lineage>
        <taxon>Archaea</taxon>
        <taxon>Methanobacteriati</taxon>
        <taxon>Methanobacteriota</taxon>
        <taxon>Methanomada group</taxon>
        <taxon>Methanopyri</taxon>
        <taxon>Methanopyrales</taxon>
        <taxon>Methanopyraceae</taxon>
        <taxon>Methanopyrus</taxon>
    </lineage>
</organism>
<evidence type="ECO:0000256" key="6">
    <source>
        <dbReference type="ARBA" id="ARBA00022741"/>
    </source>
</evidence>
<keyword evidence="5 11" id="KW-0028">Amino-acid biosynthesis</keyword>
<feature type="domain" description="Carbamoyl-phosphate synthase small subunit N-terminal" evidence="12">
    <location>
        <begin position="1"/>
        <end position="131"/>
    </location>
</feature>
<comment type="catalytic activity">
    <reaction evidence="10 11">
        <text>hydrogencarbonate + L-glutamine + 2 ATP + H2O = carbamoyl phosphate + L-glutamate + 2 ADP + phosphate + 2 H(+)</text>
        <dbReference type="Rhea" id="RHEA:18633"/>
        <dbReference type="ChEBI" id="CHEBI:15377"/>
        <dbReference type="ChEBI" id="CHEBI:15378"/>
        <dbReference type="ChEBI" id="CHEBI:17544"/>
        <dbReference type="ChEBI" id="CHEBI:29985"/>
        <dbReference type="ChEBI" id="CHEBI:30616"/>
        <dbReference type="ChEBI" id="CHEBI:43474"/>
        <dbReference type="ChEBI" id="CHEBI:58228"/>
        <dbReference type="ChEBI" id="CHEBI:58359"/>
        <dbReference type="ChEBI" id="CHEBI:456216"/>
        <dbReference type="EC" id="6.3.5.5"/>
    </reaction>
</comment>
<evidence type="ECO:0000256" key="3">
    <source>
        <dbReference type="ARBA" id="ARBA00022571"/>
    </source>
</evidence>
<dbReference type="SUPFAM" id="SSF52021">
    <property type="entry name" value="Carbamoyl phosphate synthetase, small subunit N-terminal domain"/>
    <property type="match status" value="1"/>
</dbReference>
<dbReference type="Gene3D" id="3.50.30.20">
    <property type="entry name" value="Carbamoyl-phosphate synthase small subunit, N-terminal domain"/>
    <property type="match status" value="1"/>
</dbReference>
<dbReference type="RefSeq" id="WP_011018861.1">
    <property type="nucleotide sequence ID" value="NZ_DUJS01000004.1"/>
</dbReference>
<feature type="binding site" evidence="11">
    <location>
        <position position="227"/>
    </location>
    <ligand>
        <name>L-glutamine</name>
        <dbReference type="ChEBI" id="CHEBI:58359"/>
    </ligand>
</feature>
<dbReference type="PRINTS" id="PR00097">
    <property type="entry name" value="ANTSNTHASEII"/>
</dbReference>
<keyword evidence="6 11" id="KW-0547">Nucleotide-binding</keyword>
<dbReference type="InterPro" id="IPR035686">
    <property type="entry name" value="CPSase_GATase1"/>
</dbReference>
<evidence type="ECO:0000259" key="12">
    <source>
        <dbReference type="SMART" id="SM01097"/>
    </source>
</evidence>
<dbReference type="GO" id="GO:0006207">
    <property type="term" value="P:'de novo' pyrimidine nucleobase biosynthetic process"/>
    <property type="evidence" value="ECO:0007669"/>
    <property type="project" value="InterPro"/>
</dbReference>
<proteinExistence type="inferred from homology"/>
<dbReference type="NCBIfam" id="NF009475">
    <property type="entry name" value="PRK12838.1"/>
    <property type="match status" value="1"/>
</dbReference>
<evidence type="ECO:0000256" key="7">
    <source>
        <dbReference type="ARBA" id="ARBA00022840"/>
    </source>
</evidence>
<evidence type="ECO:0000256" key="5">
    <source>
        <dbReference type="ARBA" id="ARBA00022605"/>
    </source>
</evidence>
<accession>A0A832TGG8</accession>
<evidence type="ECO:0000256" key="2">
    <source>
        <dbReference type="ARBA" id="ARBA00007800"/>
    </source>
</evidence>
<dbReference type="EC" id="6.3.5.5" evidence="11"/>
<evidence type="ECO:0000313" key="14">
    <source>
        <dbReference type="Proteomes" id="UP000619545"/>
    </source>
</evidence>
<comment type="caution">
    <text evidence="13">The sequence shown here is derived from an EMBL/GenBank/DDBJ whole genome shotgun (WGS) entry which is preliminary data.</text>
</comment>
<comment type="pathway">
    <text evidence="11">Pyrimidine metabolism; UMP biosynthesis via de novo pathway; (S)-dihydroorotate from bicarbonate: step 1/3.</text>
</comment>
<dbReference type="SUPFAM" id="SSF52317">
    <property type="entry name" value="Class I glutamine amidotransferase-like"/>
    <property type="match status" value="1"/>
</dbReference>
<dbReference type="SMART" id="SM01097">
    <property type="entry name" value="CPSase_sm_chain"/>
    <property type="match status" value="1"/>
</dbReference>
<dbReference type="Gene3D" id="3.40.50.880">
    <property type="match status" value="1"/>
</dbReference>
<evidence type="ECO:0000256" key="10">
    <source>
        <dbReference type="ARBA" id="ARBA00048816"/>
    </source>
</evidence>
<dbReference type="EMBL" id="DUJS01000004">
    <property type="protein sequence ID" value="HII70349.1"/>
    <property type="molecule type" value="Genomic_DNA"/>
</dbReference>
<dbReference type="GO" id="GO:0004088">
    <property type="term" value="F:carbamoyl-phosphate synthase (glutamine-hydrolyzing) activity"/>
    <property type="evidence" value="ECO:0007669"/>
    <property type="project" value="UniProtKB-UniRule"/>
</dbReference>